<evidence type="ECO:0000313" key="17">
    <source>
        <dbReference type="Proteomes" id="UP001165962"/>
    </source>
</evidence>
<keyword evidence="8" id="KW-0574">Periplasm</keyword>
<sequence length="244" mass="26413">MRLTDQLYLIGSGALGSSLTDIYDCNVYLIDTGGSVLLIDSGAGIRPELITAEMKKDGFEPERISHLIVTHAHADHSGGAAALQRMTGARIICSTATAYIMQSGDEAAVSLPQARRVGMYPPDYKLNAFHPSIEVHHGNKLQVGNLTFEIIETPGHSADMISCYIPELKVMFCSDVLFEGGKIAMQVAPDFSMFELANSVRVLSGYEVEQLLPGHLSPVMSNGSLLIEQVKHTFDALKIPPNIV</sequence>
<keyword evidence="17" id="KW-1185">Reference proteome</keyword>
<evidence type="ECO:0000256" key="12">
    <source>
        <dbReference type="ARBA" id="ARBA00034221"/>
    </source>
</evidence>
<feature type="domain" description="Metallo-beta-lactamase" evidence="15">
    <location>
        <begin position="24"/>
        <end position="215"/>
    </location>
</feature>
<proteinExistence type="inferred from homology"/>
<comment type="cofactor">
    <cofactor evidence="2">
        <name>Zn(2+)</name>
        <dbReference type="ChEBI" id="CHEBI:29105"/>
    </cofactor>
</comment>
<evidence type="ECO:0000256" key="9">
    <source>
        <dbReference type="ARBA" id="ARBA00022801"/>
    </source>
</evidence>
<dbReference type="PROSITE" id="PS00743">
    <property type="entry name" value="BETA_LACTAMASE_B_1"/>
    <property type="match status" value="1"/>
</dbReference>
<accession>A0ABX0JFZ3</accession>
<keyword evidence="11" id="KW-0046">Antibiotic resistance</keyword>
<gene>
    <name evidence="16" type="ORF">G9U52_23330</name>
</gene>
<evidence type="ECO:0000256" key="14">
    <source>
        <dbReference type="ARBA" id="ARBA00048505"/>
    </source>
</evidence>
<evidence type="ECO:0000256" key="2">
    <source>
        <dbReference type="ARBA" id="ARBA00001947"/>
    </source>
</evidence>
<comment type="catalytic activity">
    <reaction evidence="1">
        <text>a beta-lactam + H2O = a substituted beta-amino acid</text>
        <dbReference type="Rhea" id="RHEA:20401"/>
        <dbReference type="ChEBI" id="CHEBI:15377"/>
        <dbReference type="ChEBI" id="CHEBI:35627"/>
        <dbReference type="ChEBI" id="CHEBI:140347"/>
        <dbReference type="EC" id="3.5.2.6"/>
    </reaction>
</comment>
<evidence type="ECO:0000256" key="11">
    <source>
        <dbReference type="ARBA" id="ARBA00023251"/>
    </source>
</evidence>
<organism evidence="16 17">
    <name type="scientific">Paenibacillus agricola</name>
    <dbReference type="NCBI Taxonomy" id="2716264"/>
    <lineage>
        <taxon>Bacteria</taxon>
        <taxon>Bacillati</taxon>
        <taxon>Bacillota</taxon>
        <taxon>Bacilli</taxon>
        <taxon>Bacillales</taxon>
        <taxon>Paenibacillaceae</taxon>
        <taxon>Paenibacillus</taxon>
    </lineage>
</organism>
<evidence type="ECO:0000256" key="13">
    <source>
        <dbReference type="ARBA" id="ARBA00034301"/>
    </source>
</evidence>
<dbReference type="InterPro" id="IPR050855">
    <property type="entry name" value="NDM-1-like"/>
</dbReference>
<evidence type="ECO:0000256" key="7">
    <source>
        <dbReference type="ARBA" id="ARBA00022729"/>
    </source>
</evidence>
<comment type="similarity">
    <text evidence="4">Belongs to the metallo-beta-lactamase superfamily. Class-B beta-lactamase family.</text>
</comment>
<evidence type="ECO:0000256" key="6">
    <source>
        <dbReference type="ARBA" id="ARBA00022723"/>
    </source>
</evidence>
<dbReference type="InterPro" id="IPR001279">
    <property type="entry name" value="Metallo-B-lactamas"/>
</dbReference>
<dbReference type="Proteomes" id="UP001165962">
    <property type="component" value="Unassembled WGS sequence"/>
</dbReference>
<dbReference type="SUPFAM" id="SSF56281">
    <property type="entry name" value="Metallo-hydrolase/oxidoreductase"/>
    <property type="match status" value="1"/>
</dbReference>
<evidence type="ECO:0000313" key="16">
    <source>
        <dbReference type="EMBL" id="NHN32756.1"/>
    </source>
</evidence>
<evidence type="ECO:0000259" key="15">
    <source>
        <dbReference type="SMART" id="SM00849"/>
    </source>
</evidence>
<comment type="subcellular location">
    <subcellularLocation>
        <location evidence="3">Periplasm</location>
    </subcellularLocation>
</comment>
<dbReference type="EC" id="3.5.2.6" evidence="5"/>
<evidence type="ECO:0000256" key="8">
    <source>
        <dbReference type="ARBA" id="ARBA00022764"/>
    </source>
</evidence>
<evidence type="ECO:0000256" key="10">
    <source>
        <dbReference type="ARBA" id="ARBA00022833"/>
    </source>
</evidence>
<keyword evidence="7" id="KW-0732">Signal</keyword>
<keyword evidence="9" id="KW-0378">Hydrolase</keyword>
<comment type="caution">
    <text evidence="16">The sequence shown here is derived from an EMBL/GenBank/DDBJ whole genome shotgun (WGS) entry which is preliminary data.</text>
</comment>
<comment type="function">
    <text evidence="13">Counteracts the endogenous Pycsar antiviral defense system. Phosphodiesterase that enables metal-dependent hydrolysis of host cyclic nucleotide Pycsar defense signals such as cCMP and cUMP.</text>
</comment>
<dbReference type="Gene3D" id="3.60.15.10">
    <property type="entry name" value="Ribonuclease Z/Hydroxyacylglutathione hydrolase-like"/>
    <property type="match status" value="1"/>
</dbReference>
<dbReference type="Pfam" id="PF00753">
    <property type="entry name" value="Lactamase_B"/>
    <property type="match status" value="1"/>
</dbReference>
<keyword evidence="10" id="KW-0862">Zinc</keyword>
<evidence type="ECO:0000256" key="1">
    <source>
        <dbReference type="ARBA" id="ARBA00001526"/>
    </source>
</evidence>
<dbReference type="SMART" id="SM00849">
    <property type="entry name" value="Lactamase_B"/>
    <property type="match status" value="1"/>
</dbReference>
<evidence type="ECO:0000256" key="5">
    <source>
        <dbReference type="ARBA" id="ARBA00012865"/>
    </source>
</evidence>
<dbReference type="InterPro" id="IPR001018">
    <property type="entry name" value="Beta-lactamase_class-B_CS"/>
</dbReference>
<dbReference type="RefSeq" id="WP_166153056.1">
    <property type="nucleotide sequence ID" value="NZ_JAAOIW010000009.1"/>
</dbReference>
<dbReference type="InterPro" id="IPR036866">
    <property type="entry name" value="RibonucZ/Hydroxyglut_hydro"/>
</dbReference>
<keyword evidence="6" id="KW-0479">Metal-binding</keyword>
<dbReference type="PANTHER" id="PTHR42951">
    <property type="entry name" value="METALLO-BETA-LACTAMASE DOMAIN-CONTAINING"/>
    <property type="match status" value="1"/>
</dbReference>
<evidence type="ECO:0000256" key="4">
    <source>
        <dbReference type="ARBA" id="ARBA00005250"/>
    </source>
</evidence>
<comment type="catalytic activity">
    <reaction evidence="14">
        <text>3',5'-cyclic UMP + H2O = UMP + H(+)</text>
        <dbReference type="Rhea" id="RHEA:70575"/>
        <dbReference type="ChEBI" id="CHEBI:15377"/>
        <dbReference type="ChEBI" id="CHEBI:15378"/>
        <dbReference type="ChEBI" id="CHEBI:57865"/>
        <dbReference type="ChEBI" id="CHEBI:184387"/>
    </reaction>
    <physiologicalReaction direction="left-to-right" evidence="14">
        <dbReference type="Rhea" id="RHEA:70576"/>
    </physiologicalReaction>
</comment>
<comment type="catalytic activity">
    <reaction evidence="12">
        <text>3',5'-cyclic CMP + H2O = CMP + H(+)</text>
        <dbReference type="Rhea" id="RHEA:72675"/>
        <dbReference type="ChEBI" id="CHEBI:15377"/>
        <dbReference type="ChEBI" id="CHEBI:15378"/>
        <dbReference type="ChEBI" id="CHEBI:58003"/>
        <dbReference type="ChEBI" id="CHEBI:60377"/>
    </reaction>
    <physiologicalReaction direction="left-to-right" evidence="12">
        <dbReference type="Rhea" id="RHEA:72676"/>
    </physiologicalReaction>
</comment>
<reference evidence="16" key="1">
    <citation type="submission" date="2020-03" db="EMBL/GenBank/DDBJ databases">
        <title>Draft sequencing of Paenibacilllus sp. S3N08.</title>
        <authorList>
            <person name="Kim D.-U."/>
        </authorList>
    </citation>
    <scope>NUCLEOTIDE SEQUENCE</scope>
    <source>
        <strain evidence="16">S3N08</strain>
    </source>
</reference>
<dbReference type="EMBL" id="JAAOIW010000009">
    <property type="protein sequence ID" value="NHN32756.1"/>
    <property type="molecule type" value="Genomic_DNA"/>
</dbReference>
<name>A0ABX0JFZ3_9BACL</name>
<protein>
    <recommendedName>
        <fullName evidence="5">beta-lactamase</fullName>
        <ecNumber evidence="5">3.5.2.6</ecNumber>
    </recommendedName>
</protein>
<evidence type="ECO:0000256" key="3">
    <source>
        <dbReference type="ARBA" id="ARBA00004418"/>
    </source>
</evidence>